<feature type="transmembrane region" description="Helical" evidence="1">
    <location>
        <begin position="92"/>
        <end position="109"/>
    </location>
</feature>
<feature type="non-terminal residue" evidence="2">
    <location>
        <position position="155"/>
    </location>
</feature>
<organism evidence="2 3">
    <name type="scientific">Microdochium bolleyi</name>
    <dbReference type="NCBI Taxonomy" id="196109"/>
    <lineage>
        <taxon>Eukaryota</taxon>
        <taxon>Fungi</taxon>
        <taxon>Dikarya</taxon>
        <taxon>Ascomycota</taxon>
        <taxon>Pezizomycotina</taxon>
        <taxon>Sordariomycetes</taxon>
        <taxon>Xylariomycetidae</taxon>
        <taxon>Xylariales</taxon>
        <taxon>Microdochiaceae</taxon>
        <taxon>Microdochium</taxon>
    </lineage>
</organism>
<keyword evidence="1" id="KW-0812">Transmembrane</keyword>
<dbReference type="InParanoid" id="A0A136IIW8"/>
<evidence type="ECO:0000256" key="1">
    <source>
        <dbReference type="SAM" id="Phobius"/>
    </source>
</evidence>
<reference evidence="3" key="1">
    <citation type="submission" date="2016-02" db="EMBL/GenBank/DDBJ databases">
        <title>Draft genome sequence of Microdochium bolleyi, a fungal endophyte of beachgrass.</title>
        <authorList>
            <consortium name="DOE Joint Genome Institute"/>
            <person name="David A.S."/>
            <person name="May G."/>
            <person name="Haridas S."/>
            <person name="Lim J."/>
            <person name="Wang M."/>
            <person name="Labutti K."/>
            <person name="Lipzen A."/>
            <person name="Barry K."/>
            <person name="Grigoriev I.V."/>
        </authorList>
    </citation>
    <scope>NUCLEOTIDE SEQUENCE [LARGE SCALE GENOMIC DNA]</scope>
    <source>
        <strain evidence="3">J235TASD1</strain>
    </source>
</reference>
<keyword evidence="1" id="KW-1133">Transmembrane helix</keyword>
<protein>
    <recommendedName>
        <fullName evidence="4">Integral membrane protein</fullName>
    </recommendedName>
</protein>
<feature type="transmembrane region" description="Helical" evidence="1">
    <location>
        <begin position="48"/>
        <end position="72"/>
    </location>
</feature>
<feature type="transmembrane region" description="Helical" evidence="1">
    <location>
        <begin position="115"/>
        <end position="135"/>
    </location>
</feature>
<keyword evidence="1" id="KW-0472">Membrane</keyword>
<gene>
    <name evidence="2" type="ORF">Micbo1qcDRAFT_169818</name>
</gene>
<dbReference type="AlphaFoldDB" id="A0A136IIW8"/>
<feature type="transmembrane region" description="Helical" evidence="1">
    <location>
        <begin position="16"/>
        <end position="36"/>
    </location>
</feature>
<name>A0A136IIW8_9PEZI</name>
<evidence type="ECO:0000313" key="3">
    <source>
        <dbReference type="Proteomes" id="UP000070501"/>
    </source>
</evidence>
<keyword evidence="3" id="KW-1185">Reference proteome</keyword>
<accession>A0A136IIW8</accession>
<dbReference type="Proteomes" id="UP000070501">
    <property type="component" value="Unassembled WGS sequence"/>
</dbReference>
<evidence type="ECO:0008006" key="4">
    <source>
        <dbReference type="Google" id="ProtNLM"/>
    </source>
</evidence>
<proteinExistence type="predicted"/>
<dbReference type="EMBL" id="KQ964310">
    <property type="protein sequence ID" value="KXJ84926.1"/>
    <property type="molecule type" value="Genomic_DNA"/>
</dbReference>
<sequence length="155" mass="16480">MAASTGPNVILQKHNMAAWILQILGCLAYLGLYAYILAVNSSRESTTVAPNLLAVIIIAIITLILVVCEMVLFGKQTLTPSTVLTSSILKTVMWAVYLIAIIIMATSQYGGPLGLIIDLPITVVLLAAVLSQLVISGRMVHRQRGPGAAAVDRKP</sequence>
<evidence type="ECO:0000313" key="2">
    <source>
        <dbReference type="EMBL" id="KXJ84926.1"/>
    </source>
</evidence>